<evidence type="ECO:0000256" key="1">
    <source>
        <dbReference type="SAM" id="MobiDB-lite"/>
    </source>
</evidence>
<feature type="compositionally biased region" description="Polar residues" evidence="1">
    <location>
        <begin position="78"/>
        <end position="93"/>
    </location>
</feature>
<feature type="compositionally biased region" description="Polar residues" evidence="1">
    <location>
        <begin position="190"/>
        <end position="205"/>
    </location>
</feature>
<evidence type="ECO:0000313" key="2">
    <source>
        <dbReference type="EMBL" id="KAJ7206018.1"/>
    </source>
</evidence>
<comment type="caution">
    <text evidence="2">The sequence shown here is derived from an EMBL/GenBank/DDBJ whole genome shotgun (WGS) entry which is preliminary data.</text>
</comment>
<reference evidence="2" key="1">
    <citation type="submission" date="2023-03" db="EMBL/GenBank/DDBJ databases">
        <title>Massive genome expansion in bonnet fungi (Mycena s.s.) driven by repeated elements and novel gene families across ecological guilds.</title>
        <authorList>
            <consortium name="Lawrence Berkeley National Laboratory"/>
            <person name="Harder C.B."/>
            <person name="Miyauchi S."/>
            <person name="Viragh M."/>
            <person name="Kuo A."/>
            <person name="Thoen E."/>
            <person name="Andreopoulos B."/>
            <person name="Lu D."/>
            <person name="Skrede I."/>
            <person name="Drula E."/>
            <person name="Henrissat B."/>
            <person name="Morin E."/>
            <person name="Kohler A."/>
            <person name="Barry K."/>
            <person name="LaButti K."/>
            <person name="Morin E."/>
            <person name="Salamov A."/>
            <person name="Lipzen A."/>
            <person name="Mereny Z."/>
            <person name="Hegedus B."/>
            <person name="Baldrian P."/>
            <person name="Stursova M."/>
            <person name="Weitz H."/>
            <person name="Taylor A."/>
            <person name="Grigoriev I.V."/>
            <person name="Nagy L.G."/>
            <person name="Martin F."/>
            <person name="Kauserud H."/>
        </authorList>
    </citation>
    <scope>NUCLEOTIDE SEQUENCE</scope>
    <source>
        <strain evidence="2">9144</strain>
    </source>
</reference>
<protein>
    <submittedName>
        <fullName evidence="2">Uncharacterized protein</fullName>
    </submittedName>
</protein>
<dbReference type="AlphaFoldDB" id="A0AAD6YAN5"/>
<evidence type="ECO:0000313" key="3">
    <source>
        <dbReference type="Proteomes" id="UP001219525"/>
    </source>
</evidence>
<dbReference type="EMBL" id="JARJCW010000041">
    <property type="protein sequence ID" value="KAJ7206018.1"/>
    <property type="molecule type" value="Genomic_DNA"/>
</dbReference>
<feature type="compositionally biased region" description="Polar residues" evidence="1">
    <location>
        <begin position="7"/>
        <end position="21"/>
    </location>
</feature>
<feature type="region of interest" description="Disordered" evidence="1">
    <location>
        <begin position="1"/>
        <end position="94"/>
    </location>
</feature>
<accession>A0AAD6YAN5</accession>
<sequence length="644" mass="70182">MAPPMQQPKSRSQDHLLSSTPLRKVPSTEAQKNPYPSQWSPPRGVSPQAEPPKQHWRRYELARKGCTPATPAAPSLARESSQNSPTPRATVQSERPLLRDTLWYKKRLALAQRLNDLSAAKLSALNSSPESSSGSQHPAATLVPVLQEPRGDTGGQTFTLSRLPSLVDLFGLPAHDNSWNRRYKLAQSGYTPTSSVAPSQASQGPRDSLSFGLDLRPTSFIAPSCKWRCYEILSFSRTPTSAAPSDSKSIPSSHFFSQASAPTCQSSWPPVQRDDPLEATSTSFCGGTPTTSVAPNEVLKSCRGSQYPGALAEPEEPQPPIQEYALRETLKSRRCAPFLEGNGKAPGYDLVYYALYKTHLPFYLLGLLLSPIQCHPCQFLLGHPRALTWINIYDDTALASVTWPRLPSSPLPYSGPCPLGAEHPVCNQVLYYSLVRYPTGYEPRRAQESASAQAWLATASPSKYARPPTAHACIRRWRCPSSSCLPDARSCLWIRSHVTPIQRCEPVHLPAPACLYPPMMARNSDPLCPGGDMRVWDPGGHTRVRFALFAYQRAGSPNLLSNTRLSRGPALLLVRHNGARRVYAAAAPPRSSPQSVGALTCPADVCLPHNARTTCASVPRESARLAHVTSGKVVLALASVSRGI</sequence>
<organism evidence="2 3">
    <name type="scientific">Mycena pura</name>
    <dbReference type="NCBI Taxonomy" id="153505"/>
    <lineage>
        <taxon>Eukaryota</taxon>
        <taxon>Fungi</taxon>
        <taxon>Dikarya</taxon>
        <taxon>Basidiomycota</taxon>
        <taxon>Agaricomycotina</taxon>
        <taxon>Agaricomycetes</taxon>
        <taxon>Agaricomycetidae</taxon>
        <taxon>Agaricales</taxon>
        <taxon>Marasmiineae</taxon>
        <taxon>Mycenaceae</taxon>
        <taxon>Mycena</taxon>
    </lineage>
</organism>
<dbReference type="Proteomes" id="UP001219525">
    <property type="component" value="Unassembled WGS sequence"/>
</dbReference>
<gene>
    <name evidence="2" type="ORF">GGX14DRAFT_568476</name>
</gene>
<name>A0AAD6YAN5_9AGAR</name>
<keyword evidence="3" id="KW-1185">Reference proteome</keyword>
<feature type="compositionally biased region" description="Polar residues" evidence="1">
    <location>
        <begin position="28"/>
        <end position="40"/>
    </location>
</feature>
<proteinExistence type="predicted"/>
<feature type="region of interest" description="Disordered" evidence="1">
    <location>
        <begin position="190"/>
        <end position="209"/>
    </location>
</feature>